<dbReference type="AlphaFoldDB" id="A0A369UPV1"/>
<dbReference type="GO" id="GO:0008811">
    <property type="term" value="F:chloramphenicol O-acetyltransferase activity"/>
    <property type="evidence" value="ECO:0007669"/>
    <property type="project" value="UniProtKB-EC"/>
</dbReference>
<comment type="similarity">
    <text evidence="1">Belongs to the transferase hexapeptide repeat family.</text>
</comment>
<evidence type="ECO:0000256" key="1">
    <source>
        <dbReference type="ARBA" id="ARBA00007274"/>
    </source>
</evidence>
<evidence type="ECO:0000313" key="10">
    <source>
        <dbReference type="Proteomes" id="UP000253782"/>
    </source>
</evidence>
<name>A0A369UPV1_9GAMM</name>
<comment type="catalytic activity">
    <reaction evidence="8">
        <text>chloramphenicol + acetyl-CoA = chloramphenicol 3-acetate + CoA</text>
        <dbReference type="Rhea" id="RHEA:18421"/>
        <dbReference type="ChEBI" id="CHEBI:16730"/>
        <dbReference type="ChEBI" id="CHEBI:17698"/>
        <dbReference type="ChEBI" id="CHEBI:57287"/>
        <dbReference type="ChEBI" id="CHEBI:57288"/>
        <dbReference type="EC" id="2.3.1.28"/>
    </reaction>
</comment>
<dbReference type="EC" id="2.3.1.28" evidence="2"/>
<dbReference type="GO" id="GO:0046677">
    <property type="term" value="P:response to antibiotic"/>
    <property type="evidence" value="ECO:0007669"/>
    <property type="project" value="UniProtKB-KW"/>
</dbReference>
<accession>A0A369UPV1</accession>
<proteinExistence type="inferred from homology"/>
<reference evidence="9 10" key="1">
    <citation type="submission" date="2018-07" db="EMBL/GenBank/DDBJ databases">
        <title>Dyella tabacisoli L4-6T, whole genome shotgun sequence.</title>
        <authorList>
            <person name="Zhou X.-K."/>
            <person name="Li W.-J."/>
            <person name="Duan Y.-Q."/>
        </authorList>
    </citation>
    <scope>NUCLEOTIDE SEQUENCE [LARGE SCALE GENOMIC DNA]</scope>
    <source>
        <strain evidence="9 10">L4-6</strain>
    </source>
</reference>
<evidence type="ECO:0000256" key="6">
    <source>
        <dbReference type="ARBA" id="ARBA00023251"/>
    </source>
</evidence>
<dbReference type="PANTHER" id="PTHR43300">
    <property type="entry name" value="ACETYLTRANSFERASE"/>
    <property type="match status" value="1"/>
</dbReference>
<comment type="caution">
    <text evidence="9">The sequence shown here is derived from an EMBL/GenBank/DDBJ whole genome shotgun (WGS) entry which is preliminary data.</text>
</comment>
<keyword evidence="7 9" id="KW-0012">Acyltransferase</keyword>
<dbReference type="InterPro" id="IPR001451">
    <property type="entry name" value="Hexapep"/>
</dbReference>
<dbReference type="Gene3D" id="2.160.10.10">
    <property type="entry name" value="Hexapeptide repeat proteins"/>
    <property type="match status" value="1"/>
</dbReference>
<sequence length="197" mass="21233">MNPFLTEYMEEGELRSLGFKAVGKNVRIARNNTIAGLENIEIGDNVRIDPYCSIIATGTGWLKIGSYVHIAGYCLLSAGDGIQMDDFSGISQGVHVYSRTDDYTGEALTNPTVPSKYTKVRGGTVHLSRHVIIGSGSVILPQVTIGEGSSVGALSLVTRSLEPWGIYTGTPARKLKARSQKMLTIEKALFDDLATSH</sequence>
<dbReference type="SUPFAM" id="SSF51161">
    <property type="entry name" value="Trimeric LpxA-like enzymes"/>
    <property type="match status" value="1"/>
</dbReference>
<dbReference type="InterPro" id="IPR050179">
    <property type="entry name" value="Trans_hexapeptide_repeat"/>
</dbReference>
<dbReference type="Pfam" id="PF00132">
    <property type="entry name" value="Hexapep"/>
    <property type="match status" value="1"/>
</dbReference>
<dbReference type="PANTHER" id="PTHR43300:SF12">
    <property type="entry name" value="CHLORAMPHENICOL ACETYLTRANSFERASE"/>
    <property type="match status" value="1"/>
</dbReference>
<evidence type="ECO:0000256" key="4">
    <source>
        <dbReference type="ARBA" id="ARBA00022679"/>
    </source>
</evidence>
<dbReference type="CDD" id="cd04647">
    <property type="entry name" value="LbH_MAT_like"/>
    <property type="match status" value="1"/>
</dbReference>
<evidence type="ECO:0000313" key="9">
    <source>
        <dbReference type="EMBL" id="RDD82676.1"/>
    </source>
</evidence>
<dbReference type="EMBL" id="QQAH01000005">
    <property type="protein sequence ID" value="RDD82676.1"/>
    <property type="molecule type" value="Genomic_DNA"/>
</dbReference>
<organism evidence="9 10">
    <name type="scientific">Dyella tabacisoli</name>
    <dbReference type="NCBI Taxonomy" id="2282381"/>
    <lineage>
        <taxon>Bacteria</taxon>
        <taxon>Pseudomonadati</taxon>
        <taxon>Pseudomonadota</taxon>
        <taxon>Gammaproteobacteria</taxon>
        <taxon>Lysobacterales</taxon>
        <taxon>Rhodanobacteraceae</taxon>
        <taxon>Dyella</taxon>
    </lineage>
</organism>
<dbReference type="InterPro" id="IPR011004">
    <property type="entry name" value="Trimer_LpxA-like_sf"/>
</dbReference>
<keyword evidence="10" id="KW-1185">Reference proteome</keyword>
<evidence type="ECO:0000256" key="5">
    <source>
        <dbReference type="ARBA" id="ARBA00022737"/>
    </source>
</evidence>
<keyword evidence="6" id="KW-0046">Antibiotic resistance</keyword>
<dbReference type="InterPro" id="IPR018357">
    <property type="entry name" value="Hexapep_transf_CS"/>
</dbReference>
<keyword evidence="5" id="KW-0677">Repeat</keyword>
<dbReference type="PROSITE" id="PS00101">
    <property type="entry name" value="HEXAPEP_TRANSFERASES"/>
    <property type="match status" value="1"/>
</dbReference>
<dbReference type="OrthoDB" id="9815592at2"/>
<protein>
    <recommendedName>
        <fullName evidence="3">Chloramphenicol acetyltransferase</fullName>
        <ecNumber evidence="2">2.3.1.28</ecNumber>
    </recommendedName>
</protein>
<gene>
    <name evidence="9" type="ORF">DVJ77_06795</name>
</gene>
<evidence type="ECO:0000256" key="7">
    <source>
        <dbReference type="ARBA" id="ARBA00023315"/>
    </source>
</evidence>
<keyword evidence="4 9" id="KW-0808">Transferase</keyword>
<evidence type="ECO:0000256" key="3">
    <source>
        <dbReference type="ARBA" id="ARBA00020291"/>
    </source>
</evidence>
<evidence type="ECO:0000256" key="8">
    <source>
        <dbReference type="ARBA" id="ARBA00047633"/>
    </source>
</evidence>
<dbReference type="Proteomes" id="UP000253782">
    <property type="component" value="Unassembled WGS sequence"/>
</dbReference>
<evidence type="ECO:0000256" key="2">
    <source>
        <dbReference type="ARBA" id="ARBA00013235"/>
    </source>
</evidence>